<dbReference type="OrthoDB" id="5600085at2759"/>
<comment type="caution">
    <text evidence="1">The sequence shown here is derived from an EMBL/GenBank/DDBJ whole genome shotgun (WGS) entry which is preliminary data.</text>
</comment>
<dbReference type="EMBL" id="LUEZ02000010">
    <property type="protein sequence ID" value="RDB28548.1"/>
    <property type="molecule type" value="Genomic_DNA"/>
</dbReference>
<dbReference type="InParanoid" id="A0A369K3M8"/>
<sequence length="156" mass="17376">EYASKAIALRPVITRTVPFLRSRRRVDQSHSARSVVSCGTPRGYTPSAHAVRRKMEREQRNSGHLSARNVSFNILNDLDFPSNFQIMRCSEEVHSYCSGTPNGLQDVLKASRVPSSLPADVRQRVDSLLNPCNCRSVWKCNCATSGSGSQFHRRGA</sequence>
<evidence type="ECO:0000313" key="1">
    <source>
        <dbReference type="EMBL" id="RDB28548.1"/>
    </source>
</evidence>
<reference evidence="1" key="1">
    <citation type="submission" date="2018-04" db="EMBL/GenBank/DDBJ databases">
        <title>Whole genome sequencing of Hypsizygus marmoreus.</title>
        <authorList>
            <person name="Choi I.-G."/>
            <person name="Min B."/>
            <person name="Kim J.-G."/>
            <person name="Kim S."/>
            <person name="Oh Y.-L."/>
            <person name="Kong W.-S."/>
            <person name="Park H."/>
            <person name="Jeong J."/>
            <person name="Song E.-S."/>
        </authorList>
    </citation>
    <scope>NUCLEOTIDE SEQUENCE [LARGE SCALE GENOMIC DNA]</scope>
    <source>
        <strain evidence="1">51987-8</strain>
    </source>
</reference>
<gene>
    <name evidence="1" type="ORF">Hypma_015070</name>
</gene>
<name>A0A369K3M8_HYPMA</name>
<dbReference type="AlphaFoldDB" id="A0A369K3M8"/>
<keyword evidence="2" id="KW-1185">Reference proteome</keyword>
<accession>A0A369K3M8</accession>
<dbReference type="Proteomes" id="UP000076154">
    <property type="component" value="Unassembled WGS sequence"/>
</dbReference>
<feature type="non-terminal residue" evidence="1">
    <location>
        <position position="1"/>
    </location>
</feature>
<proteinExistence type="predicted"/>
<organism evidence="1 2">
    <name type="scientific">Hypsizygus marmoreus</name>
    <name type="common">White beech mushroom</name>
    <name type="synonym">Agaricus marmoreus</name>
    <dbReference type="NCBI Taxonomy" id="39966"/>
    <lineage>
        <taxon>Eukaryota</taxon>
        <taxon>Fungi</taxon>
        <taxon>Dikarya</taxon>
        <taxon>Basidiomycota</taxon>
        <taxon>Agaricomycotina</taxon>
        <taxon>Agaricomycetes</taxon>
        <taxon>Agaricomycetidae</taxon>
        <taxon>Agaricales</taxon>
        <taxon>Tricholomatineae</taxon>
        <taxon>Lyophyllaceae</taxon>
        <taxon>Hypsizygus</taxon>
    </lineage>
</organism>
<evidence type="ECO:0000313" key="2">
    <source>
        <dbReference type="Proteomes" id="UP000076154"/>
    </source>
</evidence>
<protein>
    <submittedName>
        <fullName evidence="1">Uncharacterized protein</fullName>
    </submittedName>
</protein>
<dbReference type="STRING" id="39966.A0A369K3M8"/>